<feature type="region of interest" description="Disordered" evidence="1">
    <location>
        <begin position="1"/>
        <end position="26"/>
    </location>
</feature>
<gene>
    <name evidence="4" type="primary">LOC108078049</name>
</gene>
<dbReference type="Proteomes" id="UP001652661">
    <property type="component" value="Chromosome 2R"/>
</dbReference>
<dbReference type="OrthoDB" id="7864750at2759"/>
<evidence type="ECO:0000256" key="1">
    <source>
        <dbReference type="SAM" id="MobiDB-lite"/>
    </source>
</evidence>
<keyword evidence="3" id="KW-1185">Reference proteome</keyword>
<dbReference type="GeneID" id="108078049"/>
<accession>A0A6P4IDU7</accession>
<reference evidence="3" key="1">
    <citation type="submission" date="2025-05" db="UniProtKB">
        <authorList>
            <consortium name="RefSeq"/>
        </authorList>
    </citation>
    <scope>NUCLEOTIDE SEQUENCE [LARGE SCALE GENOMIC DNA]</scope>
    <source>
        <strain evidence="3">14028-0561.14</strain>
    </source>
</reference>
<dbReference type="RefSeq" id="XP_017027101.1">
    <property type="nucleotide sequence ID" value="XM_017171612.3"/>
</dbReference>
<feature type="transmembrane region" description="Helical" evidence="2">
    <location>
        <begin position="32"/>
        <end position="53"/>
    </location>
</feature>
<proteinExistence type="predicted"/>
<organism evidence="3 4">
    <name type="scientific">Drosophila kikkawai</name>
    <name type="common">Fruit fly</name>
    <dbReference type="NCBI Taxonomy" id="30033"/>
    <lineage>
        <taxon>Eukaryota</taxon>
        <taxon>Metazoa</taxon>
        <taxon>Ecdysozoa</taxon>
        <taxon>Arthropoda</taxon>
        <taxon>Hexapoda</taxon>
        <taxon>Insecta</taxon>
        <taxon>Pterygota</taxon>
        <taxon>Neoptera</taxon>
        <taxon>Endopterygota</taxon>
        <taxon>Diptera</taxon>
        <taxon>Brachycera</taxon>
        <taxon>Muscomorpha</taxon>
        <taxon>Ephydroidea</taxon>
        <taxon>Drosophilidae</taxon>
        <taxon>Drosophila</taxon>
        <taxon>Sophophora</taxon>
    </lineage>
</organism>
<keyword evidence="2" id="KW-1133">Transmembrane helix</keyword>
<keyword evidence="2" id="KW-0472">Membrane</keyword>
<sequence>MGNKLRRRRVDAEEPEGSQPKKPPGRWPFWRIVYWMFILLLMIGLVVAMYFTLKSDFGECSAYDVRCE</sequence>
<evidence type="ECO:0000313" key="4">
    <source>
        <dbReference type="RefSeq" id="XP_017027101.1"/>
    </source>
</evidence>
<evidence type="ECO:0000256" key="2">
    <source>
        <dbReference type="SAM" id="Phobius"/>
    </source>
</evidence>
<protein>
    <submittedName>
        <fullName evidence="4">Uncharacterized protein</fullName>
    </submittedName>
</protein>
<evidence type="ECO:0000313" key="3">
    <source>
        <dbReference type="Proteomes" id="UP001652661"/>
    </source>
</evidence>
<keyword evidence="2" id="KW-0812">Transmembrane</keyword>
<dbReference type="AlphaFoldDB" id="A0A6P4IDU7"/>
<name>A0A6P4IDU7_DROKI</name>
<reference evidence="4" key="2">
    <citation type="submission" date="2025-08" db="UniProtKB">
        <authorList>
            <consortium name="RefSeq"/>
        </authorList>
    </citation>
    <scope>IDENTIFICATION</scope>
    <source>
        <strain evidence="4">14028-0561.14</strain>
        <tissue evidence="4">Whole fly</tissue>
    </source>
</reference>